<dbReference type="Gene3D" id="3.40.1440.10">
    <property type="entry name" value="GIY-YIG endonuclease"/>
    <property type="match status" value="1"/>
</dbReference>
<dbReference type="InterPro" id="IPR050190">
    <property type="entry name" value="UPF0213_domain"/>
</dbReference>
<dbReference type="PROSITE" id="PS50164">
    <property type="entry name" value="GIY_YIG"/>
    <property type="match status" value="1"/>
</dbReference>
<evidence type="ECO:0000259" key="2">
    <source>
        <dbReference type="PROSITE" id="PS50164"/>
    </source>
</evidence>
<dbReference type="SUPFAM" id="SSF82771">
    <property type="entry name" value="GIY-YIG endonuclease"/>
    <property type="match status" value="1"/>
</dbReference>
<dbReference type="Pfam" id="PF01541">
    <property type="entry name" value="GIY-YIG"/>
    <property type="match status" value="1"/>
</dbReference>
<evidence type="ECO:0000313" key="4">
    <source>
        <dbReference type="Proteomes" id="UP000177698"/>
    </source>
</evidence>
<organism evidence="3 4">
    <name type="scientific">Candidatus Roizmanbacteria bacterium RIFCSPLOWO2_01_FULL_37_12</name>
    <dbReference type="NCBI Taxonomy" id="1802056"/>
    <lineage>
        <taxon>Bacteria</taxon>
        <taxon>Candidatus Roizmaniibacteriota</taxon>
    </lineage>
</organism>
<dbReference type="InterPro" id="IPR035901">
    <property type="entry name" value="GIY-YIG_endonuc_sf"/>
</dbReference>
<dbReference type="Proteomes" id="UP000177698">
    <property type="component" value="Unassembled WGS sequence"/>
</dbReference>
<name>A0A1F7I9L9_9BACT</name>
<dbReference type="AlphaFoldDB" id="A0A1F7I9L9"/>
<accession>A0A1F7I9L9</accession>
<comment type="caution">
    <text evidence="3">The sequence shown here is derived from an EMBL/GenBank/DDBJ whole genome shotgun (WGS) entry which is preliminary data.</text>
</comment>
<gene>
    <name evidence="3" type="ORF">A2954_01990</name>
</gene>
<dbReference type="PANTHER" id="PTHR34477">
    <property type="entry name" value="UPF0213 PROTEIN YHBQ"/>
    <property type="match status" value="1"/>
</dbReference>
<protein>
    <recommendedName>
        <fullName evidence="2">GIY-YIG domain-containing protein</fullName>
    </recommendedName>
</protein>
<dbReference type="PANTHER" id="PTHR34477:SF1">
    <property type="entry name" value="UPF0213 PROTEIN YHBQ"/>
    <property type="match status" value="1"/>
</dbReference>
<feature type="domain" description="GIY-YIG" evidence="2">
    <location>
        <begin position="1"/>
        <end position="78"/>
    </location>
</feature>
<proteinExistence type="inferred from homology"/>
<sequence>MFYTYILLLSNGENYVGHTDDLKQRYKYHQDGRVIATKDFRPITLVFYSAFSSEIKAIKFEKYLKSSSGHAFRNKRLI</sequence>
<comment type="similarity">
    <text evidence="1">Belongs to the UPF0213 family.</text>
</comment>
<dbReference type="InterPro" id="IPR000305">
    <property type="entry name" value="GIY-YIG_endonuc"/>
</dbReference>
<evidence type="ECO:0000313" key="3">
    <source>
        <dbReference type="EMBL" id="OGK40063.1"/>
    </source>
</evidence>
<reference evidence="3 4" key="1">
    <citation type="journal article" date="2016" name="Nat. Commun.">
        <title>Thousands of microbial genomes shed light on interconnected biogeochemical processes in an aquifer system.</title>
        <authorList>
            <person name="Anantharaman K."/>
            <person name="Brown C.T."/>
            <person name="Hug L.A."/>
            <person name="Sharon I."/>
            <person name="Castelle C.J."/>
            <person name="Probst A.J."/>
            <person name="Thomas B.C."/>
            <person name="Singh A."/>
            <person name="Wilkins M.J."/>
            <person name="Karaoz U."/>
            <person name="Brodie E.L."/>
            <person name="Williams K.H."/>
            <person name="Hubbard S.S."/>
            <person name="Banfield J.F."/>
        </authorList>
    </citation>
    <scope>NUCLEOTIDE SEQUENCE [LARGE SCALE GENOMIC DNA]</scope>
</reference>
<evidence type="ECO:0000256" key="1">
    <source>
        <dbReference type="ARBA" id="ARBA00007435"/>
    </source>
</evidence>
<dbReference type="EMBL" id="MGAG01000030">
    <property type="protein sequence ID" value="OGK40063.1"/>
    <property type="molecule type" value="Genomic_DNA"/>
</dbReference>